<reference evidence="1" key="2">
    <citation type="submission" date="2025-09" db="UniProtKB">
        <authorList>
            <consortium name="Ensembl"/>
        </authorList>
    </citation>
    <scope>IDENTIFICATION</scope>
</reference>
<dbReference type="AlphaFoldDB" id="A0A8C4UCA6"/>
<organism evidence="1 2">
    <name type="scientific">Falco tinnunculus</name>
    <name type="common">Common kestrel</name>
    <dbReference type="NCBI Taxonomy" id="100819"/>
    <lineage>
        <taxon>Eukaryota</taxon>
        <taxon>Metazoa</taxon>
        <taxon>Chordata</taxon>
        <taxon>Craniata</taxon>
        <taxon>Vertebrata</taxon>
        <taxon>Euteleostomi</taxon>
        <taxon>Archelosauria</taxon>
        <taxon>Archosauria</taxon>
        <taxon>Dinosauria</taxon>
        <taxon>Saurischia</taxon>
        <taxon>Theropoda</taxon>
        <taxon>Coelurosauria</taxon>
        <taxon>Aves</taxon>
        <taxon>Neognathae</taxon>
        <taxon>Neoaves</taxon>
        <taxon>Telluraves</taxon>
        <taxon>Australaves</taxon>
        <taxon>Falconiformes</taxon>
        <taxon>Falconidae</taxon>
        <taxon>Falco</taxon>
    </lineage>
</organism>
<sequence>MGYPSFTCVTNSFASDVSVCLVTKVSHLCWYNWCSAVRPQESHTTLRVPGDCVKHTASKGTMEYPFRYKIIS</sequence>
<dbReference type="Gene3D" id="1.10.20.10">
    <property type="entry name" value="Histone, subunit A"/>
    <property type="match status" value="1"/>
</dbReference>
<reference evidence="1" key="1">
    <citation type="submission" date="2025-08" db="UniProtKB">
        <authorList>
            <consortium name="Ensembl"/>
        </authorList>
    </citation>
    <scope>IDENTIFICATION</scope>
</reference>
<dbReference type="Ensembl" id="ENSFTIT00000010941.1">
    <property type="protein sequence ID" value="ENSFTIP00000010482.1"/>
    <property type="gene ID" value="ENSFTIG00000007034.1"/>
</dbReference>
<protein>
    <submittedName>
        <fullName evidence="1">Uncharacterized protein</fullName>
    </submittedName>
</protein>
<evidence type="ECO:0000313" key="1">
    <source>
        <dbReference type="Ensembl" id="ENSFTIP00000010482.1"/>
    </source>
</evidence>
<dbReference type="Proteomes" id="UP000694562">
    <property type="component" value="Unplaced"/>
</dbReference>
<proteinExistence type="predicted"/>
<evidence type="ECO:0000313" key="2">
    <source>
        <dbReference type="Proteomes" id="UP000694562"/>
    </source>
</evidence>
<accession>A0A8C4UCA6</accession>
<name>A0A8C4UCA6_FALTI</name>
<dbReference type="InterPro" id="IPR009072">
    <property type="entry name" value="Histone-fold"/>
</dbReference>
<dbReference type="GO" id="GO:0046982">
    <property type="term" value="F:protein heterodimerization activity"/>
    <property type="evidence" value="ECO:0007669"/>
    <property type="project" value="InterPro"/>
</dbReference>
<keyword evidence="2" id="KW-1185">Reference proteome</keyword>